<comment type="pathway">
    <text evidence="3">tRNA modification; 5-methoxycarbonylmethyl-2-thiouridine-tRNA biosynthesis.</text>
</comment>
<keyword evidence="8" id="KW-0539">Nucleus</keyword>
<dbReference type="GO" id="GO:0005634">
    <property type="term" value="C:nucleus"/>
    <property type="evidence" value="ECO:0007669"/>
    <property type="project" value="UniProtKB-SubCell"/>
</dbReference>
<name>A0AAW0VPZ4_CHEQU</name>
<comment type="similarity">
    <text evidence="4">Belongs to the ELP5 family.</text>
</comment>
<evidence type="ECO:0000256" key="8">
    <source>
        <dbReference type="ARBA" id="ARBA00023242"/>
    </source>
</evidence>
<evidence type="ECO:0000256" key="6">
    <source>
        <dbReference type="ARBA" id="ARBA00022490"/>
    </source>
</evidence>
<accession>A0AAW0VPZ4</accession>
<evidence type="ECO:0000256" key="5">
    <source>
        <dbReference type="ARBA" id="ARBA00020264"/>
    </source>
</evidence>
<keyword evidence="11" id="KW-1185">Reference proteome</keyword>
<sequence length="292" mass="32879">MSKTNLEKIFVCEETPTPRILLLTDTNEVNGRGLLYTVINSHLRSPANIHYLHTSLRAQDIRRFLKEESSGKIEFYDGASDPCGWVSDQPEVSLQQPLQEIFRLGHNGDGSGKRKIVMVVDRLEDITHHQDSLHLIRSLHLLAAGDNVEQLILYCGRDVMPESVLSALCHISSAVVHVLPSSPCSCQLILKKPSRKIIKAHEEFSLNENLHLQDIQQSKSKEVPCSDENLDSVAILASQTTFNLTLTDDQRIAKNNLLLPHTRVQSHGGHIHYTPDDVDDWDDDDPDDDLYI</sequence>
<dbReference type="GO" id="GO:0033588">
    <property type="term" value="C:elongator holoenzyme complex"/>
    <property type="evidence" value="ECO:0007669"/>
    <property type="project" value="InterPro"/>
</dbReference>
<dbReference type="PANTHER" id="PTHR15641:SF1">
    <property type="entry name" value="ELONGATOR COMPLEX PROTEIN 5"/>
    <property type="match status" value="1"/>
</dbReference>
<dbReference type="EMBL" id="JARKIK010003400">
    <property type="protein sequence ID" value="KAK8718980.1"/>
    <property type="molecule type" value="Genomic_DNA"/>
</dbReference>
<evidence type="ECO:0000256" key="1">
    <source>
        <dbReference type="ARBA" id="ARBA00004123"/>
    </source>
</evidence>
<dbReference type="InterPro" id="IPR019519">
    <property type="entry name" value="Elp5"/>
</dbReference>
<comment type="subcellular location">
    <subcellularLocation>
        <location evidence="2">Cytoplasm</location>
    </subcellularLocation>
    <subcellularLocation>
        <location evidence="1">Nucleus</location>
    </subcellularLocation>
</comment>
<keyword evidence="6" id="KW-0963">Cytoplasm</keyword>
<reference evidence="10 11" key="1">
    <citation type="journal article" date="2024" name="BMC Genomics">
        <title>Genome assembly of redclaw crayfish (Cherax quadricarinatus) provides insights into its immune adaptation and hypoxia tolerance.</title>
        <authorList>
            <person name="Liu Z."/>
            <person name="Zheng J."/>
            <person name="Li H."/>
            <person name="Fang K."/>
            <person name="Wang S."/>
            <person name="He J."/>
            <person name="Zhou D."/>
            <person name="Weng S."/>
            <person name="Chi M."/>
            <person name="Gu Z."/>
            <person name="He J."/>
            <person name="Li F."/>
            <person name="Wang M."/>
        </authorList>
    </citation>
    <scope>NUCLEOTIDE SEQUENCE [LARGE SCALE GENOMIC DNA]</scope>
    <source>
        <strain evidence="10">ZL_2023a</strain>
    </source>
</reference>
<keyword evidence="7" id="KW-0819">tRNA processing</keyword>
<evidence type="ECO:0000256" key="9">
    <source>
        <dbReference type="SAM" id="MobiDB-lite"/>
    </source>
</evidence>
<dbReference type="PANTHER" id="PTHR15641">
    <property type="entry name" value="ELONGATOR COMPLEX PROTEIN 5"/>
    <property type="match status" value="1"/>
</dbReference>
<evidence type="ECO:0000256" key="4">
    <source>
        <dbReference type="ARBA" id="ARBA00009567"/>
    </source>
</evidence>
<evidence type="ECO:0000256" key="2">
    <source>
        <dbReference type="ARBA" id="ARBA00004496"/>
    </source>
</evidence>
<dbReference type="Pfam" id="PF10483">
    <property type="entry name" value="Elong_Iki1"/>
    <property type="match status" value="1"/>
</dbReference>
<dbReference type="Proteomes" id="UP001445076">
    <property type="component" value="Unassembled WGS sequence"/>
</dbReference>
<dbReference type="GO" id="GO:0000049">
    <property type="term" value="F:tRNA binding"/>
    <property type="evidence" value="ECO:0007669"/>
    <property type="project" value="TreeGrafter"/>
</dbReference>
<evidence type="ECO:0000256" key="7">
    <source>
        <dbReference type="ARBA" id="ARBA00022694"/>
    </source>
</evidence>
<dbReference type="AlphaFoldDB" id="A0AAW0VPZ4"/>
<organism evidence="10 11">
    <name type="scientific">Cherax quadricarinatus</name>
    <name type="common">Australian red claw crayfish</name>
    <dbReference type="NCBI Taxonomy" id="27406"/>
    <lineage>
        <taxon>Eukaryota</taxon>
        <taxon>Metazoa</taxon>
        <taxon>Ecdysozoa</taxon>
        <taxon>Arthropoda</taxon>
        <taxon>Crustacea</taxon>
        <taxon>Multicrustacea</taxon>
        <taxon>Malacostraca</taxon>
        <taxon>Eumalacostraca</taxon>
        <taxon>Eucarida</taxon>
        <taxon>Decapoda</taxon>
        <taxon>Pleocyemata</taxon>
        <taxon>Astacidea</taxon>
        <taxon>Parastacoidea</taxon>
        <taxon>Parastacidae</taxon>
        <taxon>Cherax</taxon>
    </lineage>
</organism>
<evidence type="ECO:0000313" key="10">
    <source>
        <dbReference type="EMBL" id="KAK8718980.1"/>
    </source>
</evidence>
<gene>
    <name evidence="10" type="ORF">OTU49_014322</name>
</gene>
<feature type="compositionally biased region" description="Acidic residues" evidence="9">
    <location>
        <begin position="276"/>
        <end position="292"/>
    </location>
</feature>
<evidence type="ECO:0000313" key="11">
    <source>
        <dbReference type="Proteomes" id="UP001445076"/>
    </source>
</evidence>
<comment type="caution">
    <text evidence="10">The sequence shown here is derived from an EMBL/GenBank/DDBJ whole genome shotgun (WGS) entry which is preliminary data.</text>
</comment>
<dbReference type="GO" id="GO:0005829">
    <property type="term" value="C:cytosol"/>
    <property type="evidence" value="ECO:0007669"/>
    <property type="project" value="TreeGrafter"/>
</dbReference>
<protein>
    <recommendedName>
        <fullName evidence="5">Elongator complex protein 5</fullName>
    </recommendedName>
</protein>
<proteinExistence type="inferred from homology"/>
<dbReference type="GO" id="GO:0002098">
    <property type="term" value="P:tRNA wobble uridine modification"/>
    <property type="evidence" value="ECO:0007669"/>
    <property type="project" value="InterPro"/>
</dbReference>
<evidence type="ECO:0000256" key="3">
    <source>
        <dbReference type="ARBA" id="ARBA00005043"/>
    </source>
</evidence>
<feature type="region of interest" description="Disordered" evidence="9">
    <location>
        <begin position="268"/>
        <end position="292"/>
    </location>
</feature>